<sequence>MDLNMEIKDWITVCAIIAGPILAVQAQKMVESIRDRKQRKLQIFHTLMETRATRLSGPHVSALNMIDLEFYGKKYFGKRWQSEADRKVTNAWKIYNDHLNNSVPDERLDAWIEKGAELFTSLLYAMSQSLGYDFDEVQLKRDCYSPIAHGKIERDQTKIREGIVGILEGRRSFPMAVTYLPPYQPIDPVPEAESHNDQKQSDS</sequence>
<evidence type="ECO:0000313" key="3">
    <source>
        <dbReference type="EMBL" id="GEN28973.1"/>
    </source>
</evidence>
<keyword evidence="4" id="KW-1185">Reference proteome</keyword>
<name>A0A511UTY0_9GAMM</name>
<dbReference type="Pfam" id="PF20385">
    <property type="entry name" value="DUF6680"/>
    <property type="match status" value="1"/>
</dbReference>
<evidence type="ECO:0000313" key="4">
    <source>
        <dbReference type="Proteomes" id="UP000321303"/>
    </source>
</evidence>
<dbReference type="Proteomes" id="UP000321303">
    <property type="component" value="Unassembled WGS sequence"/>
</dbReference>
<dbReference type="InterPro" id="IPR046502">
    <property type="entry name" value="DUF6680"/>
</dbReference>
<comment type="caution">
    <text evidence="3">The sequence shown here is derived from an EMBL/GenBank/DDBJ whole genome shotgun (WGS) entry which is preliminary data.</text>
</comment>
<dbReference type="EMBL" id="BJXV01000014">
    <property type="protein sequence ID" value="GEN28973.1"/>
    <property type="molecule type" value="Genomic_DNA"/>
</dbReference>
<feature type="region of interest" description="Disordered" evidence="1">
    <location>
        <begin position="184"/>
        <end position="203"/>
    </location>
</feature>
<feature type="domain" description="DUF6680" evidence="2">
    <location>
        <begin position="5"/>
        <end position="179"/>
    </location>
</feature>
<gene>
    <name evidence="3" type="ORF">HVA01_26190</name>
</gene>
<dbReference type="AlphaFoldDB" id="A0A511UTY0"/>
<proteinExistence type="predicted"/>
<protein>
    <recommendedName>
        <fullName evidence="2">DUF6680 domain-containing protein</fullName>
    </recommendedName>
</protein>
<reference evidence="3 4" key="1">
    <citation type="submission" date="2019-07" db="EMBL/GenBank/DDBJ databases">
        <title>Whole genome shotgun sequence of Halomonas variabilis NBRC 102410.</title>
        <authorList>
            <person name="Hosoyama A."/>
            <person name="Uohara A."/>
            <person name="Ohji S."/>
            <person name="Ichikawa N."/>
        </authorList>
    </citation>
    <scope>NUCLEOTIDE SEQUENCE [LARGE SCALE GENOMIC DNA]</scope>
    <source>
        <strain evidence="3 4">NBRC 102410</strain>
    </source>
</reference>
<evidence type="ECO:0000259" key="2">
    <source>
        <dbReference type="Pfam" id="PF20385"/>
    </source>
</evidence>
<evidence type="ECO:0000256" key="1">
    <source>
        <dbReference type="SAM" id="MobiDB-lite"/>
    </source>
</evidence>
<accession>A0A511UTY0</accession>
<organism evidence="3 4">
    <name type="scientific">Halovibrio variabilis</name>
    <dbReference type="NCBI Taxonomy" id="31910"/>
    <lineage>
        <taxon>Bacteria</taxon>
        <taxon>Pseudomonadati</taxon>
        <taxon>Pseudomonadota</taxon>
        <taxon>Gammaproteobacteria</taxon>
        <taxon>Oceanospirillales</taxon>
        <taxon>Halomonadaceae</taxon>
        <taxon>Halovibrio</taxon>
    </lineage>
</organism>
<feature type="compositionally biased region" description="Basic and acidic residues" evidence="1">
    <location>
        <begin position="192"/>
        <end position="203"/>
    </location>
</feature>